<evidence type="ECO:0000256" key="5">
    <source>
        <dbReference type="ARBA" id="ARBA00023002"/>
    </source>
</evidence>
<evidence type="ECO:0000256" key="4">
    <source>
        <dbReference type="ARBA" id="ARBA00022827"/>
    </source>
</evidence>
<evidence type="ECO:0000256" key="1">
    <source>
        <dbReference type="ARBA" id="ARBA00001974"/>
    </source>
</evidence>
<keyword evidence="3" id="KW-0285">Flavoprotein</keyword>
<protein>
    <recommendedName>
        <fullName evidence="6">FAD/NAD(P)-binding domain-containing protein</fullName>
    </recommendedName>
</protein>
<dbReference type="GO" id="GO:0019646">
    <property type="term" value="P:aerobic electron transport chain"/>
    <property type="evidence" value="ECO:0007669"/>
    <property type="project" value="TreeGrafter"/>
</dbReference>
<dbReference type="PANTHER" id="PTHR42913">
    <property type="entry name" value="APOPTOSIS-INDUCING FACTOR 1"/>
    <property type="match status" value="1"/>
</dbReference>
<dbReference type="GO" id="GO:0003955">
    <property type="term" value="F:NAD(P)H dehydrogenase (quinone) activity"/>
    <property type="evidence" value="ECO:0007669"/>
    <property type="project" value="TreeGrafter"/>
</dbReference>
<reference evidence="7" key="1">
    <citation type="submission" date="2018-05" db="EMBL/GenBank/DDBJ databases">
        <authorList>
            <person name="Lanie J.A."/>
            <person name="Ng W.-L."/>
            <person name="Kazmierczak K.M."/>
            <person name="Andrzejewski T.M."/>
            <person name="Davidsen T.M."/>
            <person name="Wayne K.J."/>
            <person name="Tettelin H."/>
            <person name="Glass J.I."/>
            <person name="Rusch D."/>
            <person name="Podicherti R."/>
            <person name="Tsui H.-C.T."/>
            <person name="Winkler M.E."/>
        </authorList>
    </citation>
    <scope>NUCLEOTIDE SEQUENCE</scope>
</reference>
<dbReference type="PRINTS" id="PR00368">
    <property type="entry name" value="FADPNR"/>
</dbReference>
<accession>A0A382PLM5</accession>
<dbReference type="InterPro" id="IPR036188">
    <property type="entry name" value="FAD/NAD-bd_sf"/>
</dbReference>
<evidence type="ECO:0000256" key="3">
    <source>
        <dbReference type="ARBA" id="ARBA00022630"/>
    </source>
</evidence>
<comment type="similarity">
    <text evidence="2">Belongs to the NADH dehydrogenase family.</text>
</comment>
<gene>
    <name evidence="7" type="ORF">METZ01_LOCUS327138</name>
</gene>
<organism evidence="7">
    <name type="scientific">marine metagenome</name>
    <dbReference type="NCBI Taxonomy" id="408172"/>
    <lineage>
        <taxon>unclassified sequences</taxon>
        <taxon>metagenomes</taxon>
        <taxon>ecological metagenomes</taxon>
    </lineage>
</organism>
<evidence type="ECO:0000256" key="2">
    <source>
        <dbReference type="ARBA" id="ARBA00005272"/>
    </source>
</evidence>
<dbReference type="Pfam" id="PF07992">
    <property type="entry name" value="Pyr_redox_2"/>
    <property type="match status" value="1"/>
</dbReference>
<dbReference type="SUPFAM" id="SSF51905">
    <property type="entry name" value="FAD/NAD(P)-binding domain"/>
    <property type="match status" value="1"/>
</dbReference>
<feature type="non-terminal residue" evidence="7">
    <location>
        <position position="140"/>
    </location>
</feature>
<evidence type="ECO:0000313" key="7">
    <source>
        <dbReference type="EMBL" id="SVC74284.1"/>
    </source>
</evidence>
<dbReference type="Gene3D" id="3.50.50.100">
    <property type="match status" value="1"/>
</dbReference>
<dbReference type="InterPro" id="IPR023753">
    <property type="entry name" value="FAD/NAD-binding_dom"/>
</dbReference>
<keyword evidence="4" id="KW-0274">FAD</keyword>
<evidence type="ECO:0000259" key="6">
    <source>
        <dbReference type="Pfam" id="PF07992"/>
    </source>
</evidence>
<keyword evidence="5" id="KW-0560">Oxidoreductase</keyword>
<dbReference type="AlphaFoldDB" id="A0A382PLM5"/>
<dbReference type="PANTHER" id="PTHR42913:SF3">
    <property type="entry name" value="64 KDA MITOCHONDRIAL NADH DEHYDROGENASE (EUROFUNG)"/>
    <property type="match status" value="1"/>
</dbReference>
<dbReference type="EMBL" id="UINC01108292">
    <property type="protein sequence ID" value="SVC74284.1"/>
    <property type="molecule type" value="Genomic_DNA"/>
</dbReference>
<proteinExistence type="inferred from homology"/>
<feature type="domain" description="FAD/NAD(P)-binding" evidence="6">
    <location>
        <begin position="3"/>
        <end position="139"/>
    </location>
</feature>
<sequence>MKNIVVIGAGFAGLWSAIAAVRRLDELSVARDQVSVTLINRDAWHGIRVRNYESDLSQIRVPLDSVLAPTGVRLIKGEVTAIDPKSRSIALQSSNGQQDIIYDRLVLAAGSRVFLPDIPGLAEHGLNIDTYNEAKKLNLH</sequence>
<dbReference type="InterPro" id="IPR051169">
    <property type="entry name" value="NADH-Q_oxidoreductase"/>
</dbReference>
<name>A0A382PLM5_9ZZZZ</name>
<comment type="cofactor">
    <cofactor evidence="1">
        <name>FAD</name>
        <dbReference type="ChEBI" id="CHEBI:57692"/>
    </cofactor>
</comment>